<dbReference type="InterPro" id="IPR011109">
    <property type="entry name" value="DNA_bind_recombinase_dom"/>
</dbReference>
<keyword evidence="9" id="KW-1185">Reference proteome</keyword>
<evidence type="ECO:0000313" key="9">
    <source>
        <dbReference type="Proteomes" id="UP000823485"/>
    </source>
</evidence>
<evidence type="ECO:0000256" key="4">
    <source>
        <dbReference type="PROSITE-ProRule" id="PRU10137"/>
    </source>
</evidence>
<dbReference type="Pfam" id="PF07508">
    <property type="entry name" value="Recombinase"/>
    <property type="match status" value="1"/>
</dbReference>
<keyword evidence="1" id="KW-0229">DNA integration</keyword>
<comment type="caution">
    <text evidence="8">The sequence shown here is derived from an EMBL/GenBank/DDBJ whole genome shotgun (WGS) entry which is preliminary data.</text>
</comment>
<dbReference type="InterPro" id="IPR036162">
    <property type="entry name" value="Resolvase-like_N_sf"/>
</dbReference>
<proteinExistence type="predicted"/>
<dbReference type="CDD" id="cd00338">
    <property type="entry name" value="Ser_Recombinase"/>
    <property type="match status" value="1"/>
</dbReference>
<dbReference type="SMART" id="SM00857">
    <property type="entry name" value="Resolvase"/>
    <property type="match status" value="1"/>
</dbReference>
<dbReference type="InterPro" id="IPR006118">
    <property type="entry name" value="Recombinase_CS"/>
</dbReference>
<protein>
    <submittedName>
        <fullName evidence="8">Site-specific DNA recombinase</fullName>
    </submittedName>
</protein>
<dbReference type="PROSITE" id="PS51736">
    <property type="entry name" value="RECOMBINASES_3"/>
    <property type="match status" value="1"/>
</dbReference>
<feature type="domain" description="Resolvase/invertase-type recombinase catalytic" evidence="6">
    <location>
        <begin position="2"/>
        <end position="150"/>
    </location>
</feature>
<dbReference type="InterPro" id="IPR038109">
    <property type="entry name" value="DNA_bind_recomb_sf"/>
</dbReference>
<reference evidence="8 9" key="1">
    <citation type="submission" date="2021-01" db="EMBL/GenBank/DDBJ databases">
        <title>Genomic Encyclopedia of Type Strains, Phase IV (KMG-IV): sequencing the most valuable type-strain genomes for metagenomic binning, comparative biology and taxonomic classification.</title>
        <authorList>
            <person name="Goeker M."/>
        </authorList>
    </citation>
    <scope>NUCLEOTIDE SEQUENCE [LARGE SCALE GENOMIC DNA]</scope>
    <source>
        <strain evidence="8 9">DSM 105453</strain>
    </source>
</reference>
<dbReference type="Pfam" id="PF13408">
    <property type="entry name" value="Zn_ribbon_recom"/>
    <property type="match status" value="1"/>
</dbReference>
<gene>
    <name evidence="8" type="ORF">JOC94_000250</name>
</gene>
<keyword evidence="2" id="KW-0238">DNA-binding</keyword>
<dbReference type="InterPro" id="IPR006119">
    <property type="entry name" value="Resolv_N"/>
</dbReference>
<evidence type="ECO:0000259" key="7">
    <source>
        <dbReference type="PROSITE" id="PS51737"/>
    </source>
</evidence>
<sequence length="468" mass="53552">MNAAIYVRVSTHEQAEEGYSIEEQKERLKSFAEAKGYDVAKIYSDPGFSGSNLDRPAMQEMIKLIKTRSIDAVLVYKIDRLSRSQKDTLFLIEEIFQKNGVALISMSESFDTSTPFGIAMIGILSVFAQLEREQIRERFIMGKEARAKSGKWHGGGGGARIVTGYDYIDGSLIINEYEAQCVKYIYDRYNKGHGIFNILENVREKFPGVLSSETTISNILSNPIYIGKLKYKGEIYEGEHEPIIEEDLFNRTQELLAKRTSKTNPFRKTYLLSGIIYCGLCGARMNGRSGGLLKNGERNKYYKCSDKIIKKRKGIADEYCNKKEEAKEDIENYIISEIKKVNIGNFEQYKRKNNDKNKEVSILKKKLGGIDKQISNLVDLYSLGNIPAEVISNKIKKLNEDKEGISNRINELKKEKDVKHLEQIKETVSQLPNFDWENEETDKKRLVIATLIDRITVFENKVVIDWAF</sequence>
<dbReference type="InterPro" id="IPR050639">
    <property type="entry name" value="SSR_resolvase"/>
</dbReference>
<evidence type="ECO:0000256" key="2">
    <source>
        <dbReference type="ARBA" id="ARBA00023125"/>
    </source>
</evidence>
<dbReference type="PANTHER" id="PTHR30461">
    <property type="entry name" value="DNA-INVERTASE FROM LAMBDOID PROPHAGE"/>
    <property type="match status" value="1"/>
</dbReference>
<feature type="coiled-coil region" evidence="5">
    <location>
        <begin position="316"/>
        <end position="415"/>
    </location>
</feature>
<dbReference type="PROSITE" id="PS00397">
    <property type="entry name" value="RECOMBINASES_1"/>
    <property type="match status" value="1"/>
</dbReference>
<name>A0ABS2R2B2_9BACI</name>
<evidence type="ECO:0000256" key="1">
    <source>
        <dbReference type="ARBA" id="ARBA00022908"/>
    </source>
</evidence>
<keyword evidence="5" id="KW-0175">Coiled coil</keyword>
<dbReference type="Gene3D" id="3.40.50.1390">
    <property type="entry name" value="Resolvase, N-terminal catalytic domain"/>
    <property type="match status" value="1"/>
</dbReference>
<keyword evidence="3" id="KW-0233">DNA recombination</keyword>
<evidence type="ECO:0000259" key="6">
    <source>
        <dbReference type="PROSITE" id="PS51736"/>
    </source>
</evidence>
<dbReference type="InterPro" id="IPR025827">
    <property type="entry name" value="Zn_ribbon_recom_dom"/>
</dbReference>
<dbReference type="Proteomes" id="UP000823485">
    <property type="component" value="Unassembled WGS sequence"/>
</dbReference>
<evidence type="ECO:0000256" key="3">
    <source>
        <dbReference type="ARBA" id="ARBA00023172"/>
    </source>
</evidence>
<dbReference type="PROSITE" id="PS51737">
    <property type="entry name" value="RECOMBINASE_DNA_BIND"/>
    <property type="match status" value="1"/>
</dbReference>
<dbReference type="RefSeq" id="WP_077110068.1">
    <property type="nucleotide sequence ID" value="NZ_JAFBFH010000001.1"/>
</dbReference>
<feature type="active site" description="O-(5'-phospho-DNA)-serine intermediate" evidence="4">
    <location>
        <position position="10"/>
    </location>
</feature>
<accession>A0ABS2R2B2</accession>
<evidence type="ECO:0000256" key="5">
    <source>
        <dbReference type="SAM" id="Coils"/>
    </source>
</evidence>
<organism evidence="8 9">
    <name type="scientific">Siminovitchia thermophila</name>
    <dbReference type="NCBI Taxonomy" id="1245522"/>
    <lineage>
        <taxon>Bacteria</taxon>
        <taxon>Bacillati</taxon>
        <taxon>Bacillota</taxon>
        <taxon>Bacilli</taxon>
        <taxon>Bacillales</taxon>
        <taxon>Bacillaceae</taxon>
        <taxon>Siminovitchia</taxon>
    </lineage>
</organism>
<dbReference type="PANTHER" id="PTHR30461:SF23">
    <property type="entry name" value="DNA RECOMBINASE-RELATED"/>
    <property type="match status" value="1"/>
</dbReference>
<evidence type="ECO:0000313" key="8">
    <source>
        <dbReference type="EMBL" id="MBM7713284.1"/>
    </source>
</evidence>
<dbReference type="EMBL" id="JAFBFH010000001">
    <property type="protein sequence ID" value="MBM7713284.1"/>
    <property type="molecule type" value="Genomic_DNA"/>
</dbReference>
<dbReference type="Gene3D" id="3.90.1750.20">
    <property type="entry name" value="Putative Large Serine Recombinase, Chain B, Domain 2"/>
    <property type="match status" value="1"/>
</dbReference>
<dbReference type="Pfam" id="PF00239">
    <property type="entry name" value="Resolvase"/>
    <property type="match status" value="1"/>
</dbReference>
<feature type="domain" description="Recombinase" evidence="7">
    <location>
        <begin position="162"/>
        <end position="262"/>
    </location>
</feature>
<dbReference type="SUPFAM" id="SSF53041">
    <property type="entry name" value="Resolvase-like"/>
    <property type="match status" value="1"/>
</dbReference>